<feature type="transmembrane region" description="Helical" evidence="7">
    <location>
        <begin position="220"/>
        <end position="241"/>
    </location>
</feature>
<feature type="compositionally biased region" description="Low complexity" evidence="8">
    <location>
        <begin position="1"/>
        <end position="19"/>
    </location>
</feature>
<feature type="transmembrane region" description="Helical" evidence="7">
    <location>
        <begin position="43"/>
        <end position="64"/>
    </location>
</feature>
<dbReference type="KEGG" id="sgj:IAG43_04125"/>
<feature type="domain" description="ABC transmembrane type-1" evidence="9">
    <location>
        <begin position="105"/>
        <end position="298"/>
    </location>
</feature>
<feature type="transmembrane region" description="Helical" evidence="7">
    <location>
        <begin position="276"/>
        <end position="298"/>
    </location>
</feature>
<organism evidence="10 11">
    <name type="scientific">Streptomyces genisteinicus</name>
    <dbReference type="NCBI Taxonomy" id="2768068"/>
    <lineage>
        <taxon>Bacteria</taxon>
        <taxon>Bacillati</taxon>
        <taxon>Actinomycetota</taxon>
        <taxon>Actinomycetes</taxon>
        <taxon>Kitasatosporales</taxon>
        <taxon>Streptomycetaceae</taxon>
        <taxon>Streptomyces</taxon>
    </lineage>
</organism>
<protein>
    <submittedName>
        <fullName evidence="10">Carbohydrate ABC transporter permease</fullName>
    </submittedName>
</protein>
<keyword evidence="4 7" id="KW-0812">Transmembrane</keyword>
<evidence type="ECO:0000256" key="6">
    <source>
        <dbReference type="ARBA" id="ARBA00023136"/>
    </source>
</evidence>
<evidence type="ECO:0000256" key="4">
    <source>
        <dbReference type="ARBA" id="ARBA00022692"/>
    </source>
</evidence>
<evidence type="ECO:0000259" key="9">
    <source>
        <dbReference type="PROSITE" id="PS50928"/>
    </source>
</evidence>
<dbReference type="EMBL" id="CP060825">
    <property type="protein sequence ID" value="QNP62197.1"/>
    <property type="molecule type" value="Genomic_DNA"/>
</dbReference>
<dbReference type="Gene3D" id="1.10.3720.10">
    <property type="entry name" value="MetI-like"/>
    <property type="match status" value="1"/>
</dbReference>
<evidence type="ECO:0000313" key="11">
    <source>
        <dbReference type="Proteomes" id="UP000516230"/>
    </source>
</evidence>
<comment type="similarity">
    <text evidence="7">Belongs to the binding-protein-dependent transport system permease family.</text>
</comment>
<dbReference type="SUPFAM" id="SSF161098">
    <property type="entry name" value="MetI-like"/>
    <property type="match status" value="1"/>
</dbReference>
<dbReference type="RefSeq" id="WP_187739397.1">
    <property type="nucleotide sequence ID" value="NZ_CP060825.1"/>
</dbReference>
<dbReference type="PANTHER" id="PTHR43744">
    <property type="entry name" value="ABC TRANSPORTER PERMEASE PROTEIN MG189-RELATED-RELATED"/>
    <property type="match status" value="1"/>
</dbReference>
<sequence>MTSTTTTTTRVPGGSAPRPGARRGERAPGRPGAPGARWSSRAVANLVVALSALYALLPLLWLVLASAADTQALFASDFFDFDDFALADNVRALLAEGDGIYLRWYGNSLLYAVGGAAVGALVSVAAGYAFDKFEFTGKRQLFALVLVSVMVPATVLALPMYLLASRVAMANTVWSVLVPVLFNPFGVYLGRLFSAAYVPNEVLEAARVDGAGELRSFWSVGLRMLGPGYVTVFLFQLTAIWNNFFLPLVMLSDEALYPLSLGLYSWNAAAPINPDYYPLMVIGSLLALLPLVVAFLLLQRFWRSGLTAGSVK</sequence>
<evidence type="ECO:0000256" key="1">
    <source>
        <dbReference type="ARBA" id="ARBA00004651"/>
    </source>
</evidence>
<keyword evidence="6 7" id="KW-0472">Membrane</keyword>
<name>A0A7H0HNT1_9ACTN</name>
<dbReference type="GO" id="GO:0005886">
    <property type="term" value="C:plasma membrane"/>
    <property type="evidence" value="ECO:0007669"/>
    <property type="project" value="UniProtKB-SubCell"/>
</dbReference>
<keyword evidence="5 7" id="KW-1133">Transmembrane helix</keyword>
<keyword evidence="3" id="KW-1003">Cell membrane</keyword>
<reference evidence="10 11" key="1">
    <citation type="submission" date="2020-08" db="EMBL/GenBank/DDBJ databases">
        <title>A novel species.</title>
        <authorList>
            <person name="Gao J."/>
        </authorList>
    </citation>
    <scope>NUCLEOTIDE SEQUENCE [LARGE SCALE GENOMIC DNA]</scope>
    <source>
        <strain evidence="10 11">CRPJ-33</strain>
    </source>
</reference>
<evidence type="ECO:0000256" key="8">
    <source>
        <dbReference type="SAM" id="MobiDB-lite"/>
    </source>
</evidence>
<feature type="region of interest" description="Disordered" evidence="8">
    <location>
        <begin position="1"/>
        <end position="37"/>
    </location>
</feature>
<evidence type="ECO:0000313" key="10">
    <source>
        <dbReference type="EMBL" id="QNP62197.1"/>
    </source>
</evidence>
<dbReference type="GO" id="GO:0055085">
    <property type="term" value="P:transmembrane transport"/>
    <property type="evidence" value="ECO:0007669"/>
    <property type="project" value="InterPro"/>
</dbReference>
<keyword evidence="11" id="KW-1185">Reference proteome</keyword>
<dbReference type="Proteomes" id="UP000516230">
    <property type="component" value="Chromosome"/>
</dbReference>
<dbReference type="Pfam" id="PF00528">
    <property type="entry name" value="BPD_transp_1"/>
    <property type="match status" value="1"/>
</dbReference>
<dbReference type="InterPro" id="IPR035906">
    <property type="entry name" value="MetI-like_sf"/>
</dbReference>
<gene>
    <name evidence="10" type="ORF">IAG43_04125</name>
</gene>
<evidence type="ECO:0000256" key="2">
    <source>
        <dbReference type="ARBA" id="ARBA00022448"/>
    </source>
</evidence>
<comment type="subcellular location">
    <subcellularLocation>
        <location evidence="1 7">Cell membrane</location>
        <topology evidence="1 7">Multi-pass membrane protein</topology>
    </subcellularLocation>
</comment>
<proteinExistence type="inferred from homology"/>
<dbReference type="AlphaFoldDB" id="A0A7H0HNT1"/>
<accession>A0A7H0HNT1</accession>
<feature type="transmembrane region" description="Helical" evidence="7">
    <location>
        <begin position="109"/>
        <end position="130"/>
    </location>
</feature>
<dbReference type="InterPro" id="IPR000515">
    <property type="entry name" value="MetI-like"/>
</dbReference>
<evidence type="ECO:0000256" key="5">
    <source>
        <dbReference type="ARBA" id="ARBA00022989"/>
    </source>
</evidence>
<dbReference type="PROSITE" id="PS50928">
    <property type="entry name" value="ABC_TM1"/>
    <property type="match status" value="1"/>
</dbReference>
<evidence type="ECO:0000256" key="7">
    <source>
        <dbReference type="RuleBase" id="RU363032"/>
    </source>
</evidence>
<feature type="transmembrane region" description="Helical" evidence="7">
    <location>
        <begin position="142"/>
        <end position="164"/>
    </location>
</feature>
<dbReference type="PANTHER" id="PTHR43744:SF12">
    <property type="entry name" value="ABC TRANSPORTER PERMEASE PROTEIN MG189-RELATED"/>
    <property type="match status" value="1"/>
</dbReference>
<evidence type="ECO:0000256" key="3">
    <source>
        <dbReference type="ARBA" id="ARBA00022475"/>
    </source>
</evidence>
<keyword evidence="2 7" id="KW-0813">Transport</keyword>
<feature type="transmembrane region" description="Helical" evidence="7">
    <location>
        <begin position="176"/>
        <end position="199"/>
    </location>
</feature>
<dbReference type="CDD" id="cd06261">
    <property type="entry name" value="TM_PBP2"/>
    <property type="match status" value="1"/>
</dbReference>